<evidence type="ECO:0000313" key="9">
    <source>
        <dbReference type="Proteomes" id="UP001620626"/>
    </source>
</evidence>
<dbReference type="InterPro" id="IPR053238">
    <property type="entry name" value="RING-H2_zinc_finger"/>
</dbReference>
<feature type="domain" description="RING-type" evidence="7">
    <location>
        <begin position="305"/>
        <end position="346"/>
    </location>
</feature>
<keyword evidence="5" id="KW-0175">Coiled coil</keyword>
<dbReference type="AlphaFoldDB" id="A0ABD2L5Z9"/>
<keyword evidence="2 4" id="KW-0863">Zinc-finger</keyword>
<protein>
    <recommendedName>
        <fullName evidence="7">RING-type domain-containing protein</fullName>
    </recommendedName>
</protein>
<evidence type="ECO:0000256" key="2">
    <source>
        <dbReference type="ARBA" id="ARBA00022771"/>
    </source>
</evidence>
<evidence type="ECO:0000256" key="1">
    <source>
        <dbReference type="ARBA" id="ARBA00022723"/>
    </source>
</evidence>
<proteinExistence type="predicted"/>
<evidence type="ECO:0000256" key="5">
    <source>
        <dbReference type="SAM" id="Coils"/>
    </source>
</evidence>
<name>A0ABD2L5Z9_9BILA</name>
<evidence type="ECO:0000256" key="4">
    <source>
        <dbReference type="PROSITE-ProRule" id="PRU00175"/>
    </source>
</evidence>
<dbReference type="InterPro" id="IPR001841">
    <property type="entry name" value="Znf_RING"/>
</dbReference>
<feature type="region of interest" description="Disordered" evidence="6">
    <location>
        <begin position="13"/>
        <end position="41"/>
    </location>
</feature>
<dbReference type="Gene3D" id="2.20.25.240">
    <property type="match status" value="1"/>
</dbReference>
<reference evidence="8 9" key="1">
    <citation type="submission" date="2024-10" db="EMBL/GenBank/DDBJ databases">
        <authorList>
            <person name="Kim D."/>
        </authorList>
    </citation>
    <scope>NUCLEOTIDE SEQUENCE [LARGE SCALE GENOMIC DNA]</scope>
    <source>
        <strain evidence="8">BH-2024</strain>
    </source>
</reference>
<keyword evidence="3" id="KW-0862">Zinc</keyword>
<dbReference type="InterPro" id="IPR013083">
    <property type="entry name" value="Znf_RING/FYVE/PHD"/>
</dbReference>
<dbReference type="CDD" id="cd16454">
    <property type="entry name" value="RING-H2_PA-TM-RING"/>
    <property type="match status" value="1"/>
</dbReference>
<dbReference type="Pfam" id="PF13639">
    <property type="entry name" value="zf-RING_2"/>
    <property type="match status" value="1"/>
</dbReference>
<organism evidence="8 9">
    <name type="scientific">Heterodera trifolii</name>
    <dbReference type="NCBI Taxonomy" id="157864"/>
    <lineage>
        <taxon>Eukaryota</taxon>
        <taxon>Metazoa</taxon>
        <taxon>Ecdysozoa</taxon>
        <taxon>Nematoda</taxon>
        <taxon>Chromadorea</taxon>
        <taxon>Rhabditida</taxon>
        <taxon>Tylenchina</taxon>
        <taxon>Tylenchomorpha</taxon>
        <taxon>Tylenchoidea</taxon>
        <taxon>Heteroderidae</taxon>
        <taxon>Heteroderinae</taxon>
        <taxon>Heterodera</taxon>
    </lineage>
</organism>
<dbReference type="SUPFAM" id="SSF57850">
    <property type="entry name" value="RING/U-box"/>
    <property type="match status" value="1"/>
</dbReference>
<evidence type="ECO:0000256" key="6">
    <source>
        <dbReference type="SAM" id="MobiDB-lite"/>
    </source>
</evidence>
<evidence type="ECO:0000259" key="7">
    <source>
        <dbReference type="PROSITE" id="PS50089"/>
    </source>
</evidence>
<dbReference type="SMART" id="SM00184">
    <property type="entry name" value="RING"/>
    <property type="match status" value="1"/>
</dbReference>
<dbReference type="Proteomes" id="UP001620626">
    <property type="component" value="Unassembled WGS sequence"/>
</dbReference>
<dbReference type="PANTHER" id="PTHR14155">
    <property type="entry name" value="RING FINGER DOMAIN-CONTAINING"/>
    <property type="match status" value="1"/>
</dbReference>
<dbReference type="PROSITE" id="PS50089">
    <property type="entry name" value="ZF_RING_2"/>
    <property type="match status" value="1"/>
</dbReference>
<comment type="caution">
    <text evidence="8">The sequence shown here is derived from an EMBL/GenBank/DDBJ whole genome shotgun (WGS) entry which is preliminary data.</text>
</comment>
<gene>
    <name evidence="8" type="ORF">niasHT_016220</name>
</gene>
<keyword evidence="1" id="KW-0479">Metal-binding</keyword>
<dbReference type="PANTHER" id="PTHR14155:SF627">
    <property type="entry name" value="OS06G0192800 PROTEIN"/>
    <property type="match status" value="1"/>
</dbReference>
<feature type="coiled-coil region" evidence="5">
    <location>
        <begin position="225"/>
        <end position="252"/>
    </location>
</feature>
<dbReference type="Gene3D" id="3.30.40.10">
    <property type="entry name" value="Zinc/RING finger domain, C3HC4 (zinc finger)"/>
    <property type="match status" value="1"/>
</dbReference>
<accession>A0ABD2L5Z9</accession>
<dbReference type="GO" id="GO:0008270">
    <property type="term" value="F:zinc ion binding"/>
    <property type="evidence" value="ECO:0007669"/>
    <property type="project" value="UniProtKB-KW"/>
</dbReference>
<keyword evidence="9" id="KW-1185">Reference proteome</keyword>
<evidence type="ECO:0000313" key="8">
    <source>
        <dbReference type="EMBL" id="KAL3110583.1"/>
    </source>
</evidence>
<sequence length="371" mass="43057">MDRKKIEILQKSRKHKFLDNDNENESEHREPTDESNDRDDYFENENAIVNFELGKTQKGGICLWSEGFCFTHKKSKWWRCKVRDCPASVAIIDKSDNGMTGHLGQRDHNHLPEPQKQQAEIRRQKIRECVKAEPRIKPTRLLAEVRRSTANETYVAMGSDNALSCMMRHLLSESKTESSEPSLKKVSLAHLMANDNKKQTLADLIAFNRQKEKQKPRADQKGNTLAELFKNEDIKEEEIDEFLEEMRENEQLIGIVFEQNFQPNEQMYTTVDILEVAGNIKFELAKNIDKLLPKETTIDQTTGECPICLSAIKSDDEHRTLTCQHKFHAACIDLWFQKHFNCPYCRAEIFVISYGKVTLKQAQKQQQPNNQ</sequence>
<evidence type="ECO:0000256" key="3">
    <source>
        <dbReference type="ARBA" id="ARBA00022833"/>
    </source>
</evidence>
<dbReference type="EMBL" id="JBICBT010000536">
    <property type="protein sequence ID" value="KAL3110583.1"/>
    <property type="molecule type" value="Genomic_DNA"/>
</dbReference>